<evidence type="ECO:0000313" key="1">
    <source>
        <dbReference type="EMBL" id="MBW3128851.1"/>
    </source>
</evidence>
<dbReference type="EMBL" id="JAHWGL010000033">
    <property type="protein sequence ID" value="MBW3128851.1"/>
    <property type="molecule type" value="Genomic_DNA"/>
</dbReference>
<reference evidence="1 2" key="1">
    <citation type="submission" date="2021-07" db="EMBL/GenBank/DDBJ databases">
        <title>Hymenobacter profundi sp. nov., isolated from deep-sea water.</title>
        <authorList>
            <person name="Kim M.K."/>
        </authorList>
    </citation>
    <scope>NUCLEOTIDE SEQUENCE [LARGE SCALE GENOMIC DNA]</scope>
    <source>
        <strain evidence="1 2">M2</strain>
    </source>
</reference>
<organism evidence="1 2">
    <name type="scientific">Hymenobacter profundi</name>
    <dbReference type="NCBI Taxonomy" id="1982110"/>
    <lineage>
        <taxon>Bacteria</taxon>
        <taxon>Pseudomonadati</taxon>
        <taxon>Bacteroidota</taxon>
        <taxon>Cytophagia</taxon>
        <taxon>Cytophagales</taxon>
        <taxon>Hymenobacteraceae</taxon>
        <taxon>Hymenobacter</taxon>
    </lineage>
</organism>
<sequence>MYTLRHNSGYTLGLYNGIWELPIKHLVVFRNYWERTAVEFIPRTLPPPTPIETATAESKQRRALVELKLQLPGDVQHAELVRPEIVSPSELAFTTLVQTLDDMRLLLLDEADRYDFLSLLRTTGIPPHVLQAETASSSERLINELATAFPNVCQQMATDVQIYQQRQRRMLAECARHLTGETLPVQSPQQLHEALVDLLTPAPWGAEFAEAAQELREQVLQQLCDRLQGVGVQKPAELPVYAFVTQCLVTL</sequence>
<keyword evidence="2" id="KW-1185">Reference proteome</keyword>
<dbReference type="Proteomes" id="UP000826188">
    <property type="component" value="Unassembled WGS sequence"/>
</dbReference>
<comment type="caution">
    <text evidence="1">The sequence shown here is derived from an EMBL/GenBank/DDBJ whole genome shotgun (WGS) entry which is preliminary data.</text>
</comment>
<accession>A0ABS6WZ24</accession>
<dbReference type="RefSeq" id="WP_219158686.1">
    <property type="nucleotide sequence ID" value="NZ_JAHWGL010000033.1"/>
</dbReference>
<protein>
    <submittedName>
        <fullName evidence="1">Uncharacterized protein</fullName>
    </submittedName>
</protein>
<proteinExistence type="predicted"/>
<evidence type="ECO:0000313" key="2">
    <source>
        <dbReference type="Proteomes" id="UP000826188"/>
    </source>
</evidence>
<gene>
    <name evidence="1" type="ORF">KYK14_09845</name>
</gene>
<name>A0ABS6WZ24_9BACT</name>